<organism evidence="18 19">
    <name type="scientific">Roseibium aggregatum</name>
    <dbReference type="NCBI Taxonomy" id="187304"/>
    <lineage>
        <taxon>Bacteria</taxon>
        <taxon>Pseudomonadati</taxon>
        <taxon>Pseudomonadota</taxon>
        <taxon>Alphaproteobacteria</taxon>
        <taxon>Hyphomicrobiales</taxon>
        <taxon>Stappiaceae</taxon>
        <taxon>Roseibium</taxon>
    </lineage>
</organism>
<keyword evidence="6" id="KW-1003">Cell membrane</keyword>
<keyword evidence="11 17" id="KW-0472">Membrane</keyword>
<evidence type="ECO:0000256" key="8">
    <source>
        <dbReference type="ARBA" id="ARBA00022982"/>
    </source>
</evidence>
<evidence type="ECO:0000256" key="9">
    <source>
        <dbReference type="ARBA" id="ARBA00022989"/>
    </source>
</evidence>
<gene>
    <name evidence="18" type="primary">cyoD</name>
    <name evidence="18" type="ORF">JF539_11765</name>
</gene>
<dbReference type="GO" id="GO:0009486">
    <property type="term" value="F:cytochrome bo3 ubiquinol oxidase activity"/>
    <property type="evidence" value="ECO:0007669"/>
    <property type="project" value="InterPro"/>
</dbReference>
<name>A0A939ECY2_9HYPH</name>
<evidence type="ECO:0000256" key="10">
    <source>
        <dbReference type="ARBA" id="ARBA00023002"/>
    </source>
</evidence>
<evidence type="ECO:0000256" key="13">
    <source>
        <dbReference type="ARBA" id="ARBA00030071"/>
    </source>
</evidence>
<dbReference type="Proteomes" id="UP000664096">
    <property type="component" value="Unassembled WGS sequence"/>
</dbReference>
<comment type="caution">
    <text evidence="18">The sequence shown here is derived from an EMBL/GenBank/DDBJ whole genome shotgun (WGS) entry which is preliminary data.</text>
</comment>
<dbReference type="GO" id="GO:0015078">
    <property type="term" value="F:proton transmembrane transporter activity"/>
    <property type="evidence" value="ECO:0007669"/>
    <property type="project" value="TreeGrafter"/>
</dbReference>
<dbReference type="NCBIfam" id="TIGR02847">
    <property type="entry name" value="CyoD"/>
    <property type="match status" value="1"/>
</dbReference>
<dbReference type="GO" id="GO:0015990">
    <property type="term" value="P:electron transport coupled proton transport"/>
    <property type="evidence" value="ECO:0007669"/>
    <property type="project" value="InterPro"/>
</dbReference>
<evidence type="ECO:0000256" key="4">
    <source>
        <dbReference type="ARBA" id="ARBA00014689"/>
    </source>
</evidence>
<keyword evidence="8" id="KW-0249">Electron transport</keyword>
<feature type="transmembrane region" description="Helical" evidence="17">
    <location>
        <begin position="72"/>
        <end position="94"/>
    </location>
</feature>
<comment type="subunit">
    <text evidence="3">Heterooctamer of two A chains, two B chains, two C chains and two D chains.</text>
</comment>
<evidence type="ECO:0000256" key="11">
    <source>
        <dbReference type="ARBA" id="ARBA00023136"/>
    </source>
</evidence>
<dbReference type="Pfam" id="PF03626">
    <property type="entry name" value="COX4_pro"/>
    <property type="match status" value="1"/>
</dbReference>
<evidence type="ECO:0000256" key="16">
    <source>
        <dbReference type="ARBA" id="ARBA00032185"/>
    </source>
</evidence>
<dbReference type="PANTHER" id="PTHR36835:SF1">
    <property type="entry name" value="CYTOCHROME BO(3) UBIQUINOL OXIDASE SUBUNIT 4"/>
    <property type="match status" value="1"/>
</dbReference>
<evidence type="ECO:0000256" key="3">
    <source>
        <dbReference type="ARBA" id="ARBA00011700"/>
    </source>
</evidence>
<comment type="function">
    <text evidence="12">Cytochrome bo(3) ubiquinol terminal oxidase is the component of the aerobic respiratory chain of E.coli that predominates when cells are grown at high aeration. Has proton pump activity across the membrane in addition to electron transfer, pumping 2 protons/electron.</text>
</comment>
<dbReference type="InterPro" id="IPR005171">
    <property type="entry name" value="Cyt_c_oxidase_su4_prok"/>
</dbReference>
<comment type="subcellular location">
    <subcellularLocation>
        <location evidence="1">Cell membrane</location>
        <topology evidence="1">Multi-pass membrane protein</topology>
    </subcellularLocation>
</comment>
<feature type="transmembrane region" description="Helical" evidence="17">
    <location>
        <begin position="40"/>
        <end position="60"/>
    </location>
</feature>
<dbReference type="GO" id="GO:0005886">
    <property type="term" value="C:plasma membrane"/>
    <property type="evidence" value="ECO:0007669"/>
    <property type="project" value="UniProtKB-SubCell"/>
</dbReference>
<dbReference type="InterPro" id="IPR014210">
    <property type="entry name" value="Cyt_o_ubiqinol_oxidase_su4"/>
</dbReference>
<keyword evidence="7 17" id="KW-0812">Transmembrane</keyword>
<dbReference type="RefSeq" id="WP_207140576.1">
    <property type="nucleotide sequence ID" value="NZ_JAEKJZ010000001.1"/>
</dbReference>
<dbReference type="EMBL" id="JAEKJZ010000001">
    <property type="protein sequence ID" value="MBN9671011.1"/>
    <property type="molecule type" value="Genomic_DNA"/>
</dbReference>
<accession>A0A939ECY2</accession>
<evidence type="ECO:0000256" key="2">
    <source>
        <dbReference type="ARBA" id="ARBA00008079"/>
    </source>
</evidence>
<reference evidence="18" key="1">
    <citation type="submission" date="2020-12" db="EMBL/GenBank/DDBJ databases">
        <title>Oil enriched cultivation method for isolating marine PHA-producing bacteria.</title>
        <authorList>
            <person name="Zheng W."/>
            <person name="Yu S."/>
            <person name="Huang Y."/>
        </authorList>
    </citation>
    <scope>NUCLEOTIDE SEQUENCE</scope>
    <source>
        <strain evidence="18">SY-2-12</strain>
    </source>
</reference>
<proteinExistence type="inferred from homology"/>
<evidence type="ECO:0000313" key="18">
    <source>
        <dbReference type="EMBL" id="MBN9671011.1"/>
    </source>
</evidence>
<evidence type="ECO:0000256" key="1">
    <source>
        <dbReference type="ARBA" id="ARBA00004651"/>
    </source>
</evidence>
<feature type="transmembrane region" description="Helical" evidence="17">
    <location>
        <begin position="12"/>
        <end position="34"/>
    </location>
</feature>
<keyword evidence="5" id="KW-0813">Transport</keyword>
<keyword evidence="9 17" id="KW-1133">Transmembrane helix</keyword>
<dbReference type="InterPro" id="IPR050968">
    <property type="entry name" value="Cytochrome_c_oxidase_bac_sub4"/>
</dbReference>
<evidence type="ECO:0000256" key="5">
    <source>
        <dbReference type="ARBA" id="ARBA00022448"/>
    </source>
</evidence>
<evidence type="ECO:0000256" key="6">
    <source>
        <dbReference type="ARBA" id="ARBA00022475"/>
    </source>
</evidence>
<dbReference type="GO" id="GO:0019646">
    <property type="term" value="P:aerobic electron transport chain"/>
    <property type="evidence" value="ECO:0007669"/>
    <property type="project" value="TreeGrafter"/>
</dbReference>
<evidence type="ECO:0000256" key="15">
    <source>
        <dbReference type="ARBA" id="ARBA00031887"/>
    </source>
</evidence>
<evidence type="ECO:0000256" key="7">
    <source>
        <dbReference type="ARBA" id="ARBA00022692"/>
    </source>
</evidence>
<protein>
    <recommendedName>
        <fullName evidence="4">Cytochrome bo(3) ubiquinol oxidase subunit 4</fullName>
    </recommendedName>
    <alternativeName>
        <fullName evidence="16">Cytochrome o ubiquinol oxidase subunit 4</fullName>
    </alternativeName>
    <alternativeName>
        <fullName evidence="13">Oxidase bo(3) subunit 4</fullName>
    </alternativeName>
    <alternativeName>
        <fullName evidence="14">Ubiquinol oxidase polypeptide IV</fullName>
    </alternativeName>
    <alternativeName>
        <fullName evidence="15">Ubiquinol oxidase subunit 4</fullName>
    </alternativeName>
</protein>
<keyword evidence="10" id="KW-0560">Oxidoreductase</keyword>
<evidence type="ECO:0000256" key="12">
    <source>
        <dbReference type="ARBA" id="ARBA00025694"/>
    </source>
</evidence>
<evidence type="ECO:0000256" key="17">
    <source>
        <dbReference type="SAM" id="Phobius"/>
    </source>
</evidence>
<evidence type="ECO:0000313" key="19">
    <source>
        <dbReference type="Proteomes" id="UP000664096"/>
    </source>
</evidence>
<comment type="similarity">
    <text evidence="2">Belongs to the cytochrome c oxidase bacterial subunit 4 family.</text>
</comment>
<evidence type="ECO:0000256" key="14">
    <source>
        <dbReference type="ARBA" id="ARBA00030211"/>
    </source>
</evidence>
<dbReference type="GO" id="GO:0009319">
    <property type="term" value="C:cytochrome o ubiquinol oxidase complex"/>
    <property type="evidence" value="ECO:0007669"/>
    <property type="project" value="TreeGrafter"/>
</dbReference>
<dbReference type="PANTHER" id="PTHR36835">
    <property type="entry name" value="CYTOCHROME BO(3) UBIQUINOL OXIDASE SUBUNIT 4"/>
    <property type="match status" value="1"/>
</dbReference>
<sequence>MTHFEDRSLATYLTGFALAIVLTAIPFALVWGGLLTGPAVYAVIAVAAVVQVLVHLVFFLHIDLRSTPVENLFFLAFAAVLLFIMVGGSLWIMFDLHHRMM</sequence>
<dbReference type="AlphaFoldDB" id="A0A939ECY2"/>